<dbReference type="EMBL" id="LCDD01000006">
    <property type="protein sequence ID" value="KKS47328.1"/>
    <property type="molecule type" value="Genomic_DNA"/>
</dbReference>
<dbReference type="PANTHER" id="PTHR42188">
    <property type="entry name" value="23S RRNA-SPECIFIC ENDONUCLEASE VAPC20"/>
    <property type="match status" value="1"/>
</dbReference>
<dbReference type="GO" id="GO:0016075">
    <property type="term" value="P:rRNA catabolic process"/>
    <property type="evidence" value="ECO:0007669"/>
    <property type="project" value="TreeGrafter"/>
</dbReference>
<proteinExistence type="predicted"/>
<evidence type="ECO:0000259" key="1">
    <source>
        <dbReference type="Pfam" id="PF01850"/>
    </source>
</evidence>
<dbReference type="GO" id="GO:0004521">
    <property type="term" value="F:RNA endonuclease activity"/>
    <property type="evidence" value="ECO:0007669"/>
    <property type="project" value="InterPro"/>
</dbReference>
<accession>A0A0G1CCF9</accession>
<feature type="domain" description="PIN" evidence="1">
    <location>
        <begin position="9"/>
        <end position="135"/>
    </location>
</feature>
<sequence>MMIISGKKYLLDTNILVYSQDKKSAKHKRTLEIIDDLEEKASTIFLTVQNLLEYSAVFSRHFKISKKEIAKDLDLFSQRSNLRVLYPNEAVFKSFISLMNSEPKIYVYDLFLVAYMKTYKIKTIISDDTDFEEIKDIEVLNPF</sequence>
<dbReference type="Pfam" id="PF01850">
    <property type="entry name" value="PIN"/>
    <property type="match status" value="1"/>
</dbReference>
<evidence type="ECO:0000313" key="3">
    <source>
        <dbReference type="Proteomes" id="UP000034320"/>
    </source>
</evidence>
<evidence type="ECO:0000313" key="2">
    <source>
        <dbReference type="EMBL" id="KKS47328.1"/>
    </source>
</evidence>
<dbReference type="SUPFAM" id="SSF88723">
    <property type="entry name" value="PIN domain-like"/>
    <property type="match status" value="1"/>
</dbReference>
<gene>
    <name evidence="2" type="ORF">UV09_C0006G0037</name>
</gene>
<dbReference type="InterPro" id="IPR002716">
    <property type="entry name" value="PIN_dom"/>
</dbReference>
<protein>
    <recommendedName>
        <fullName evidence="1">PIN domain-containing protein</fullName>
    </recommendedName>
</protein>
<organism evidence="2 3">
    <name type="scientific">Candidatus Gottesmanbacteria bacterium GW2011_GWA2_42_18</name>
    <dbReference type="NCBI Taxonomy" id="1618442"/>
    <lineage>
        <taxon>Bacteria</taxon>
        <taxon>Candidatus Gottesmaniibacteriota</taxon>
    </lineage>
</organism>
<name>A0A0G1CCF9_9BACT</name>
<dbReference type="Gene3D" id="3.40.50.1010">
    <property type="entry name" value="5'-nuclease"/>
    <property type="match status" value="1"/>
</dbReference>
<comment type="caution">
    <text evidence="2">The sequence shown here is derived from an EMBL/GenBank/DDBJ whole genome shotgun (WGS) entry which is preliminary data.</text>
</comment>
<reference evidence="2 3" key="1">
    <citation type="journal article" date="2015" name="Nature">
        <title>rRNA introns, odd ribosomes, and small enigmatic genomes across a large radiation of phyla.</title>
        <authorList>
            <person name="Brown C.T."/>
            <person name="Hug L.A."/>
            <person name="Thomas B.C."/>
            <person name="Sharon I."/>
            <person name="Castelle C.J."/>
            <person name="Singh A."/>
            <person name="Wilkins M.J."/>
            <person name="Williams K.H."/>
            <person name="Banfield J.F."/>
        </authorList>
    </citation>
    <scope>NUCLEOTIDE SEQUENCE [LARGE SCALE GENOMIC DNA]</scope>
</reference>
<dbReference type="Proteomes" id="UP000034320">
    <property type="component" value="Unassembled WGS sequence"/>
</dbReference>
<dbReference type="PANTHER" id="PTHR42188:SF1">
    <property type="entry name" value="23S RRNA-SPECIFIC ENDONUCLEASE VAPC20"/>
    <property type="match status" value="1"/>
</dbReference>
<dbReference type="AlphaFoldDB" id="A0A0G1CCF9"/>
<dbReference type="InterPro" id="IPR029060">
    <property type="entry name" value="PIN-like_dom_sf"/>
</dbReference>
<dbReference type="InterPro" id="IPR039018">
    <property type="entry name" value="VapC20-like"/>
</dbReference>